<comment type="similarity">
    <text evidence="4">Belongs to the SLA1 family.</text>
</comment>
<evidence type="ECO:0000256" key="2">
    <source>
        <dbReference type="ARBA" id="ARBA00004134"/>
    </source>
</evidence>
<dbReference type="InterPro" id="IPR007131">
    <property type="entry name" value="SHD1"/>
</dbReference>
<dbReference type="SMART" id="SM00326">
    <property type="entry name" value="SH3"/>
    <property type="match status" value="3"/>
</dbReference>
<feature type="compositionally biased region" description="Basic and acidic residues" evidence="12">
    <location>
        <begin position="744"/>
        <end position="764"/>
    </location>
</feature>
<feature type="compositionally biased region" description="Basic and acidic residues" evidence="12">
    <location>
        <begin position="480"/>
        <end position="503"/>
    </location>
</feature>
<feature type="compositionally biased region" description="Polar residues" evidence="12">
    <location>
        <begin position="523"/>
        <end position="534"/>
    </location>
</feature>
<evidence type="ECO:0000259" key="13">
    <source>
        <dbReference type="PROSITE" id="PS50002"/>
    </source>
</evidence>
<accession>A0ABR3AS75</accession>
<feature type="region of interest" description="Disordered" evidence="12">
    <location>
        <begin position="703"/>
        <end position="764"/>
    </location>
</feature>
<evidence type="ECO:0000256" key="8">
    <source>
        <dbReference type="ARBA" id="ARBA00022753"/>
    </source>
</evidence>
<reference evidence="14 15" key="1">
    <citation type="submission" date="2024-04" db="EMBL/GenBank/DDBJ databases">
        <title>Symmetric and asymmetric DNA N6-adenine methylation regulates different biological responses in Mucorales.</title>
        <authorList>
            <consortium name="Lawrence Berkeley National Laboratory"/>
            <person name="Lax C."/>
            <person name="Mondo S.J."/>
            <person name="Osorio-Concepcion M."/>
            <person name="Muszewska A."/>
            <person name="Corrochano-Luque M."/>
            <person name="Gutierrez G."/>
            <person name="Riley R."/>
            <person name="Lipzen A."/>
            <person name="Guo J."/>
            <person name="Hundley H."/>
            <person name="Amirebrahimi M."/>
            <person name="Ng V."/>
            <person name="Lorenzo-Gutierrez D."/>
            <person name="Binder U."/>
            <person name="Yang J."/>
            <person name="Song Y."/>
            <person name="Canovas D."/>
            <person name="Navarro E."/>
            <person name="Freitag M."/>
            <person name="Gabaldon T."/>
            <person name="Grigoriev I.V."/>
            <person name="Corrochano L.M."/>
            <person name="Nicolas F.E."/>
            <person name="Garre V."/>
        </authorList>
    </citation>
    <scope>NUCLEOTIDE SEQUENCE [LARGE SCALE GENOMIC DNA]</scope>
    <source>
        <strain evidence="14 15">L51</strain>
    </source>
</reference>
<feature type="compositionally biased region" description="Low complexity" evidence="12">
    <location>
        <begin position="289"/>
        <end position="299"/>
    </location>
</feature>
<dbReference type="Pfam" id="PF24081">
    <property type="entry name" value="PH_SLA1"/>
    <property type="match status" value="1"/>
</dbReference>
<evidence type="ECO:0000256" key="3">
    <source>
        <dbReference type="ARBA" id="ARBA00004413"/>
    </source>
</evidence>
<feature type="domain" description="SH3" evidence="13">
    <location>
        <begin position="2"/>
        <end position="66"/>
    </location>
</feature>
<name>A0ABR3AS75_PHYBL</name>
<dbReference type="InterPro" id="IPR013761">
    <property type="entry name" value="SAM/pointed_sf"/>
</dbReference>
<dbReference type="Pfam" id="PF00018">
    <property type="entry name" value="SH3_1"/>
    <property type="match status" value="2"/>
</dbReference>
<keyword evidence="8" id="KW-0967">Endosome</keyword>
<feature type="region of interest" description="Disordered" evidence="12">
    <location>
        <begin position="414"/>
        <end position="547"/>
    </location>
</feature>
<evidence type="ECO:0000256" key="6">
    <source>
        <dbReference type="ARBA" id="ARBA00022443"/>
    </source>
</evidence>
<feature type="compositionally biased region" description="Polar residues" evidence="12">
    <location>
        <begin position="315"/>
        <end position="330"/>
    </location>
</feature>
<dbReference type="PANTHER" id="PTHR15735:SF21">
    <property type="entry name" value="PROTEIN NERVOUS WRECK"/>
    <property type="match status" value="1"/>
</dbReference>
<keyword evidence="6 11" id="KW-0728">SH3 domain</keyword>
<dbReference type="InterPro" id="IPR056996">
    <property type="entry name" value="PH_SLA1"/>
</dbReference>
<dbReference type="CDD" id="cd00174">
    <property type="entry name" value="SH3"/>
    <property type="match status" value="1"/>
</dbReference>
<dbReference type="InterPro" id="IPR036028">
    <property type="entry name" value="SH3-like_dom_sf"/>
</dbReference>
<dbReference type="Gene3D" id="2.30.30.700">
    <property type="entry name" value="SLA1 homology domain 1"/>
    <property type="match status" value="1"/>
</dbReference>
<keyword evidence="10" id="KW-0206">Cytoskeleton</keyword>
<gene>
    <name evidence="14" type="ORF">J3Q64DRAFT_1196979</name>
</gene>
<evidence type="ECO:0000256" key="4">
    <source>
        <dbReference type="ARBA" id="ARBA00007948"/>
    </source>
</evidence>
<feature type="region of interest" description="Disordered" evidence="12">
    <location>
        <begin position="608"/>
        <end position="641"/>
    </location>
</feature>
<feature type="compositionally biased region" description="Basic and acidic residues" evidence="12">
    <location>
        <begin position="727"/>
        <end position="736"/>
    </location>
</feature>
<keyword evidence="15" id="KW-1185">Reference proteome</keyword>
<dbReference type="PRINTS" id="PR00452">
    <property type="entry name" value="SH3DOMAIN"/>
</dbReference>
<dbReference type="PROSITE" id="PS50002">
    <property type="entry name" value="SH3"/>
    <property type="match status" value="3"/>
</dbReference>
<feature type="region of interest" description="Disordered" evidence="12">
    <location>
        <begin position="284"/>
        <end position="344"/>
    </location>
</feature>
<sequence>MKYVQVCKALYDYEARTPDELAMKEDDVLYILEEEDDEWWKAELKQASSDASGPVGLVPASYLTECEPIGMVRAEYDYAARQDEELSFEEGQEMLLLENDDPDWYLVKMNNGKIGLAPSNYVQLISETEQKEPHSMEESEEIHEQAEPQPAVQALPPTMPIQPIVPHMTGRSEHSTNREANDDAQSWTVHEYDAVKKKKKKGKGNLLVGNGMICYGSETDKTLPVLKYPILDVTKYLFDGKTLHIEISGSSSTVLDLQASSKSEAKAILVKITDSRSIAQMANTRVNKPSESSLSEPESNNFTTVQHSTTTSSSARQNSYTTTTSSSGQITRRESETASTQESNNPPRWAVIVYAFDAEGGEELTVKDEEQVLVLDSTRTDGWWRVEKTNGEAGLVPSSYVQFNEDVAQHRISAREQQEAALEQKRQEEEERERQRQEEEEYRKQSLAQQRADEARQKEERRIREEEERERRRKAQEASQRAENERRQQMEEEYKRKEEERKKSIQRSATSVSRSVSSAGSSNQLSRSASTSHPATELTKPDSTRVRTWTDRSGAFKVDAELLSYYDGKLRLHKTNGVKIDVPLEKMSMEDIRYVEAHTKHDILKNKEASAAESTSQNKPSLQIEAAPSRSVPPPKQEKKVNPSWDWFDWFLMIGVPMQAALIYSSAFKADKLDDSDLPTLTHKQMKGLGMKEKDVRRVERYIETEKVEPPSDDEKEPEVAAAKTKSQLEKDEELARQLQRAWNDNKDIGQNNEKGEKTHIFLF</sequence>
<dbReference type="InterPro" id="IPR001452">
    <property type="entry name" value="SH3_domain"/>
</dbReference>
<comment type="caution">
    <text evidence="14">The sequence shown here is derived from an EMBL/GenBank/DDBJ whole genome shotgun (WGS) entry which is preliminary data.</text>
</comment>
<evidence type="ECO:0000313" key="14">
    <source>
        <dbReference type="EMBL" id="KAL0080804.1"/>
    </source>
</evidence>
<dbReference type="InterPro" id="IPR035800">
    <property type="entry name" value="Sla1_SH3_1"/>
</dbReference>
<dbReference type="Pfam" id="PF14604">
    <property type="entry name" value="SH3_9"/>
    <property type="match status" value="1"/>
</dbReference>
<evidence type="ECO:0000256" key="12">
    <source>
        <dbReference type="SAM" id="MobiDB-lite"/>
    </source>
</evidence>
<dbReference type="Proteomes" id="UP001448207">
    <property type="component" value="Unassembled WGS sequence"/>
</dbReference>
<proteinExistence type="inferred from homology"/>
<feature type="compositionally biased region" description="Low complexity" evidence="12">
    <location>
        <begin position="507"/>
        <end position="522"/>
    </location>
</feature>
<evidence type="ECO:0000256" key="1">
    <source>
        <dbReference type="ARBA" id="ARBA00004125"/>
    </source>
</evidence>
<dbReference type="PANTHER" id="PTHR15735">
    <property type="entry name" value="FCH AND DOUBLE SH3 DOMAINS PROTEIN"/>
    <property type="match status" value="1"/>
</dbReference>
<comment type="subcellular location">
    <subcellularLocation>
        <location evidence="3">Cell membrane</location>
        <topology evidence="3">Peripheral membrane protein</topology>
        <orientation evidence="3">Cytoplasmic side</orientation>
    </subcellularLocation>
    <subcellularLocation>
        <location evidence="2">Cytoplasm</location>
        <location evidence="2">Cytoskeleton</location>
        <location evidence="2">Actin patch</location>
    </subcellularLocation>
    <subcellularLocation>
        <location evidence="1">Endosome membrane</location>
        <topology evidence="1">Peripheral membrane protein</topology>
        <orientation evidence="1">Cytoplasmic side</orientation>
    </subcellularLocation>
</comment>
<feature type="compositionally biased region" description="Basic and acidic residues" evidence="12">
    <location>
        <begin position="451"/>
        <end position="470"/>
    </location>
</feature>
<evidence type="ECO:0000256" key="9">
    <source>
        <dbReference type="ARBA" id="ARBA00023203"/>
    </source>
</evidence>
<dbReference type="EMBL" id="JBCLYO010000019">
    <property type="protein sequence ID" value="KAL0080804.1"/>
    <property type="molecule type" value="Genomic_DNA"/>
</dbReference>
<dbReference type="SUPFAM" id="SSF50044">
    <property type="entry name" value="SH3-domain"/>
    <property type="match status" value="3"/>
</dbReference>
<evidence type="ECO:0000256" key="7">
    <source>
        <dbReference type="ARBA" id="ARBA00022583"/>
    </source>
</evidence>
<evidence type="ECO:0000313" key="15">
    <source>
        <dbReference type="Proteomes" id="UP001448207"/>
    </source>
</evidence>
<keyword evidence="10" id="KW-0963">Cytoplasm</keyword>
<dbReference type="Gene3D" id="1.10.150.50">
    <property type="entry name" value="Transcription Factor, Ets-1"/>
    <property type="match status" value="1"/>
</dbReference>
<feature type="compositionally biased region" description="Basic and acidic residues" evidence="12">
    <location>
        <begin position="414"/>
        <end position="444"/>
    </location>
</feature>
<evidence type="ECO:0000256" key="11">
    <source>
        <dbReference type="PROSITE-ProRule" id="PRU00192"/>
    </source>
</evidence>
<keyword evidence="9" id="KW-0009">Actin-binding</keyword>
<keyword evidence="7" id="KW-0254">Endocytosis</keyword>
<evidence type="ECO:0000256" key="10">
    <source>
        <dbReference type="ARBA" id="ARBA00023212"/>
    </source>
</evidence>
<dbReference type="Pfam" id="PF03983">
    <property type="entry name" value="SHD1"/>
    <property type="match status" value="1"/>
</dbReference>
<evidence type="ECO:0000256" key="5">
    <source>
        <dbReference type="ARBA" id="ARBA00020357"/>
    </source>
</evidence>
<dbReference type="Gene3D" id="2.30.30.40">
    <property type="entry name" value="SH3 Domains"/>
    <property type="match status" value="3"/>
</dbReference>
<feature type="domain" description="SH3" evidence="13">
    <location>
        <begin position="67"/>
        <end position="127"/>
    </location>
</feature>
<protein>
    <recommendedName>
        <fullName evidence="5">Actin cytoskeleton-regulatory complex protein SLA1</fullName>
    </recommendedName>
</protein>
<feature type="compositionally biased region" description="Polar residues" evidence="12">
    <location>
        <begin position="612"/>
        <end position="621"/>
    </location>
</feature>
<organism evidence="14 15">
    <name type="scientific">Phycomyces blakesleeanus</name>
    <dbReference type="NCBI Taxonomy" id="4837"/>
    <lineage>
        <taxon>Eukaryota</taxon>
        <taxon>Fungi</taxon>
        <taxon>Fungi incertae sedis</taxon>
        <taxon>Mucoromycota</taxon>
        <taxon>Mucoromycotina</taxon>
        <taxon>Mucoromycetes</taxon>
        <taxon>Mucorales</taxon>
        <taxon>Phycomycetaceae</taxon>
        <taxon>Phycomyces</taxon>
    </lineage>
</organism>
<dbReference type="CDD" id="cd11773">
    <property type="entry name" value="SH3_Sla1p_1"/>
    <property type="match status" value="1"/>
</dbReference>
<feature type="domain" description="SH3" evidence="13">
    <location>
        <begin position="345"/>
        <end position="406"/>
    </location>
</feature>